<comment type="similarity">
    <text evidence="1">Belongs to the FMO family.</text>
</comment>
<dbReference type="GO" id="GO:0050660">
    <property type="term" value="F:flavin adenine dinucleotide binding"/>
    <property type="evidence" value="ECO:0007669"/>
    <property type="project" value="InterPro"/>
</dbReference>
<dbReference type="Gene3D" id="3.50.50.60">
    <property type="entry name" value="FAD/NAD(P)-binding domain"/>
    <property type="match status" value="2"/>
</dbReference>
<reference evidence="7" key="1">
    <citation type="submission" date="2016-04" db="EMBL/GenBank/DDBJ databases">
        <title>Comparative genomics of biotechnologically important yeasts.</title>
        <authorList>
            <consortium name="DOE Joint Genome Institute"/>
            <person name="Riley R."/>
            <person name="Haridas S."/>
            <person name="Wolfe K.H."/>
            <person name="Lopes M.R."/>
            <person name="Hittinger C.T."/>
            <person name="Goker M."/>
            <person name="Salamov A."/>
            <person name="Wisecaver J."/>
            <person name="Long T.M."/>
            <person name="Aerts A.L."/>
            <person name="Barry K."/>
            <person name="Choi C."/>
            <person name="Clum A."/>
            <person name="Coughlan A.Y."/>
            <person name="Deshpande S."/>
            <person name="Douglass A.P."/>
            <person name="Hanson S.J."/>
            <person name="Klenk H.-P."/>
            <person name="Labutti K."/>
            <person name="Lapidus A."/>
            <person name="Lindquist E."/>
            <person name="Lipzen A."/>
            <person name="Meier-Kolthoff J.P."/>
            <person name="Ohm R.A."/>
            <person name="Otillar R.P."/>
            <person name="Pangilinan J."/>
            <person name="Peng Y."/>
            <person name="Rokas A."/>
            <person name="Rosa C.A."/>
            <person name="Scheuner C."/>
            <person name="Sibirny A.A."/>
            <person name="Slot J.C."/>
            <person name="Stielow J.B."/>
            <person name="Sun H."/>
            <person name="Kurtzman C.P."/>
            <person name="Blackwell M."/>
            <person name="Grigoriev I.V."/>
            <person name="Jeffries T.W."/>
        </authorList>
    </citation>
    <scope>NUCLEOTIDE SEQUENCE [LARGE SCALE GENOMIC DNA]</scope>
    <source>
        <strain evidence="7">NRRL YB-2248</strain>
    </source>
</reference>
<evidence type="ECO:0000256" key="5">
    <source>
        <dbReference type="ARBA" id="ARBA00023002"/>
    </source>
</evidence>
<accession>A0A1E4SU11</accession>
<keyword evidence="5" id="KW-0560">Oxidoreductase</keyword>
<dbReference type="STRING" id="983967.A0A1E4SU11"/>
<dbReference type="InterPro" id="IPR050346">
    <property type="entry name" value="FMO-like"/>
</dbReference>
<dbReference type="PIRSF" id="PIRSF000332">
    <property type="entry name" value="FMO"/>
    <property type="match status" value="1"/>
</dbReference>
<keyword evidence="2" id="KW-0285">Flavoprotein</keyword>
<proteinExistence type="inferred from homology"/>
<dbReference type="SUPFAM" id="SSF51905">
    <property type="entry name" value="FAD/NAD(P)-binding domain"/>
    <property type="match status" value="1"/>
</dbReference>
<evidence type="ECO:0000313" key="7">
    <source>
        <dbReference type="Proteomes" id="UP000094801"/>
    </source>
</evidence>
<sequence>MTKLELGTYETAAIVGAGSSGLTAIKALLREGFKSVTCFEKRDQVGGLWNYQDQNSFNQDDFKLDLIDLNTEKTKVLPHKRRLSSDHSDDDVWKYISPVYRNLETNTPRPLMELKNHPFPEGTPLFPRKDQVLQYLIDYSKDITQHIEFNSVVVNIIELKDKKKWKVVYRRVNGLTLGGSIENPLEPDLSIEVDCVIINSGNYEVPYIPSKPGLREWQAKYPSSIVHSKYYDGPEPFGDVKGEIVVVGNSASALDISLQVGNGLKKKVYKSSRSVTDVPGRDYKSIYVEKVGDIVEFFPETKTITFDDGRSLSNVDSVVFGTGFLRHYPFFQEINKGDKPFITDGIRVHGLYRQIVSFYHPGLFFTMVPRYVLPFRTAELQSSWISKVLKKKIELPDIEEMKLDELETLEKNGKGPKFH</sequence>
<dbReference type="GO" id="GO:0050661">
    <property type="term" value="F:NADP binding"/>
    <property type="evidence" value="ECO:0007669"/>
    <property type="project" value="InterPro"/>
</dbReference>
<dbReference type="Proteomes" id="UP000094801">
    <property type="component" value="Unassembled WGS sequence"/>
</dbReference>
<evidence type="ECO:0000256" key="4">
    <source>
        <dbReference type="ARBA" id="ARBA00022857"/>
    </source>
</evidence>
<evidence type="ECO:0000256" key="2">
    <source>
        <dbReference type="ARBA" id="ARBA00022630"/>
    </source>
</evidence>
<organism evidence="6 7">
    <name type="scientific">[Candida] arabinofermentans NRRL YB-2248</name>
    <dbReference type="NCBI Taxonomy" id="983967"/>
    <lineage>
        <taxon>Eukaryota</taxon>
        <taxon>Fungi</taxon>
        <taxon>Dikarya</taxon>
        <taxon>Ascomycota</taxon>
        <taxon>Saccharomycotina</taxon>
        <taxon>Pichiomycetes</taxon>
        <taxon>Pichiales</taxon>
        <taxon>Pichiaceae</taxon>
        <taxon>Ogataea</taxon>
        <taxon>Ogataea/Candida clade</taxon>
    </lineage>
</organism>
<dbReference type="PANTHER" id="PTHR23023">
    <property type="entry name" value="DIMETHYLANILINE MONOOXYGENASE"/>
    <property type="match status" value="1"/>
</dbReference>
<dbReference type="Pfam" id="PF00743">
    <property type="entry name" value="FMO-like"/>
    <property type="match status" value="3"/>
</dbReference>
<dbReference type="GO" id="GO:0004499">
    <property type="term" value="F:N,N-dimethylaniline monooxygenase activity"/>
    <property type="evidence" value="ECO:0007669"/>
    <property type="project" value="InterPro"/>
</dbReference>
<keyword evidence="3" id="KW-0274">FAD</keyword>
<evidence type="ECO:0000256" key="3">
    <source>
        <dbReference type="ARBA" id="ARBA00022827"/>
    </source>
</evidence>
<dbReference type="InterPro" id="IPR036188">
    <property type="entry name" value="FAD/NAD-bd_sf"/>
</dbReference>
<keyword evidence="4" id="KW-0521">NADP</keyword>
<dbReference type="InterPro" id="IPR000960">
    <property type="entry name" value="Flavin_mOase"/>
</dbReference>
<gene>
    <name evidence="6" type="ORF">CANARDRAFT_30436</name>
</gene>
<keyword evidence="7" id="KW-1185">Reference proteome</keyword>
<name>A0A1E4SU11_9ASCO</name>
<dbReference type="AlphaFoldDB" id="A0A1E4SU11"/>
<evidence type="ECO:0000313" key="6">
    <source>
        <dbReference type="EMBL" id="ODV82971.1"/>
    </source>
</evidence>
<dbReference type="OrthoDB" id="66881at2759"/>
<feature type="non-terminal residue" evidence="6">
    <location>
        <position position="419"/>
    </location>
</feature>
<protein>
    <recommendedName>
        <fullName evidence="8">Flavin-containing monooxygenase</fullName>
    </recommendedName>
</protein>
<evidence type="ECO:0008006" key="8">
    <source>
        <dbReference type="Google" id="ProtNLM"/>
    </source>
</evidence>
<dbReference type="PRINTS" id="PR00370">
    <property type="entry name" value="FMOXYGENASE"/>
</dbReference>
<evidence type="ECO:0000256" key="1">
    <source>
        <dbReference type="ARBA" id="ARBA00009183"/>
    </source>
</evidence>
<dbReference type="InterPro" id="IPR020946">
    <property type="entry name" value="Flavin_mOase-like"/>
</dbReference>
<dbReference type="EMBL" id="KV453870">
    <property type="protein sequence ID" value="ODV82971.1"/>
    <property type="molecule type" value="Genomic_DNA"/>
</dbReference>